<protein>
    <recommendedName>
        <fullName evidence="3">HTH tetR-type domain-containing protein</fullName>
    </recommendedName>
</protein>
<dbReference type="SUPFAM" id="SSF46689">
    <property type="entry name" value="Homeodomain-like"/>
    <property type="match status" value="1"/>
</dbReference>
<dbReference type="Proteomes" id="UP000233491">
    <property type="component" value="Unassembled WGS sequence"/>
</dbReference>
<keyword evidence="1 2" id="KW-0238">DNA-binding</keyword>
<evidence type="ECO:0000256" key="1">
    <source>
        <dbReference type="ARBA" id="ARBA00023125"/>
    </source>
</evidence>
<sequence>MSGNERPQGLPAHRQEAALTIDRRVLRTRTALYDALVDLIRERDYEAITVEDILARANVGRSTFYAHFKSKDELLEKSLERLRQELIAAVEATPEATIFTVTRTLFEHVHRHRDIHFALAKGTRGALLHESIAANFAQVVRTLLPNARGGSIPRELAISHISGSFLCVLRWWMDRNPSVTPAEADGLFCRLVFSGLGEEFGAIPEPPER</sequence>
<dbReference type="PRINTS" id="PR00455">
    <property type="entry name" value="HTHTETR"/>
</dbReference>
<dbReference type="GO" id="GO:0003677">
    <property type="term" value="F:DNA binding"/>
    <property type="evidence" value="ECO:0007669"/>
    <property type="project" value="UniProtKB-UniRule"/>
</dbReference>
<feature type="domain" description="HTH tetR-type" evidence="3">
    <location>
        <begin position="26"/>
        <end position="86"/>
    </location>
</feature>
<reference evidence="4 5" key="1">
    <citation type="submission" date="2017-12" db="EMBL/GenBank/DDBJ databases">
        <title>Anaerobic carbon monoxide metabolism by Pleomorphomonas carboxyditropha sp. nov., a new mesophilic hydrogenogenic carboxidotroph.</title>
        <authorList>
            <person name="Esquivel-Elizondo S."/>
            <person name="Krajmalnik-Brown R."/>
        </authorList>
    </citation>
    <scope>NUCLEOTIDE SEQUENCE [LARGE SCALE GENOMIC DNA]</scope>
    <source>
        <strain evidence="4 5">R5-392</strain>
    </source>
</reference>
<gene>
    <name evidence="4" type="ORF">CXZ10_15080</name>
</gene>
<evidence type="ECO:0000313" key="5">
    <source>
        <dbReference type="Proteomes" id="UP000233491"/>
    </source>
</evidence>
<dbReference type="InterPro" id="IPR009057">
    <property type="entry name" value="Homeodomain-like_sf"/>
</dbReference>
<keyword evidence="5" id="KW-1185">Reference proteome</keyword>
<organism evidence="4 5">
    <name type="scientific">Pleomorphomonas diazotrophica</name>
    <dbReference type="NCBI Taxonomy" id="1166257"/>
    <lineage>
        <taxon>Bacteria</taxon>
        <taxon>Pseudomonadati</taxon>
        <taxon>Pseudomonadota</taxon>
        <taxon>Alphaproteobacteria</taxon>
        <taxon>Hyphomicrobiales</taxon>
        <taxon>Pleomorphomonadaceae</taxon>
        <taxon>Pleomorphomonas</taxon>
    </lineage>
</organism>
<dbReference type="PANTHER" id="PTHR43479">
    <property type="entry name" value="ACREF/ENVCD OPERON REPRESSOR-RELATED"/>
    <property type="match status" value="1"/>
</dbReference>
<dbReference type="InterPro" id="IPR050624">
    <property type="entry name" value="HTH-type_Tx_Regulator"/>
</dbReference>
<name>A0A2N3LUM2_9HYPH</name>
<dbReference type="OrthoDB" id="9811084at2"/>
<comment type="caution">
    <text evidence="4">The sequence shown here is derived from an EMBL/GenBank/DDBJ whole genome shotgun (WGS) entry which is preliminary data.</text>
</comment>
<proteinExistence type="predicted"/>
<feature type="DNA-binding region" description="H-T-H motif" evidence="2">
    <location>
        <begin position="49"/>
        <end position="68"/>
    </location>
</feature>
<dbReference type="AlphaFoldDB" id="A0A2N3LUM2"/>
<dbReference type="Pfam" id="PF00440">
    <property type="entry name" value="TetR_N"/>
    <property type="match status" value="1"/>
</dbReference>
<accession>A0A2N3LUM2</accession>
<dbReference type="PANTHER" id="PTHR43479:SF7">
    <property type="entry name" value="TETR-FAMILY TRANSCRIPTIONAL REGULATOR"/>
    <property type="match status" value="1"/>
</dbReference>
<evidence type="ECO:0000256" key="2">
    <source>
        <dbReference type="PROSITE-ProRule" id="PRU00335"/>
    </source>
</evidence>
<dbReference type="PROSITE" id="PS50977">
    <property type="entry name" value="HTH_TETR_2"/>
    <property type="match status" value="1"/>
</dbReference>
<dbReference type="EMBL" id="PJNW01000012">
    <property type="protein sequence ID" value="PKR88340.1"/>
    <property type="molecule type" value="Genomic_DNA"/>
</dbReference>
<evidence type="ECO:0000259" key="3">
    <source>
        <dbReference type="PROSITE" id="PS50977"/>
    </source>
</evidence>
<dbReference type="Gene3D" id="1.10.357.10">
    <property type="entry name" value="Tetracycline Repressor, domain 2"/>
    <property type="match status" value="1"/>
</dbReference>
<evidence type="ECO:0000313" key="4">
    <source>
        <dbReference type="EMBL" id="PKR88340.1"/>
    </source>
</evidence>
<dbReference type="InterPro" id="IPR001647">
    <property type="entry name" value="HTH_TetR"/>
</dbReference>